<dbReference type="GO" id="GO:0004674">
    <property type="term" value="F:protein serine/threonine kinase activity"/>
    <property type="evidence" value="ECO:0007669"/>
    <property type="project" value="UniProtKB-KW"/>
</dbReference>
<dbReference type="Pfam" id="PF00069">
    <property type="entry name" value="Pkinase"/>
    <property type="match status" value="2"/>
</dbReference>
<feature type="compositionally biased region" description="Polar residues" evidence="7">
    <location>
        <begin position="749"/>
        <end position="766"/>
    </location>
</feature>
<dbReference type="InterPro" id="IPR000719">
    <property type="entry name" value="Prot_kinase_dom"/>
</dbReference>
<dbReference type="AlphaFoldDB" id="A0A6V7PWC5"/>
<evidence type="ECO:0000256" key="6">
    <source>
        <dbReference type="ARBA" id="ARBA00022840"/>
    </source>
</evidence>
<dbReference type="GO" id="GO:0005524">
    <property type="term" value="F:ATP binding"/>
    <property type="evidence" value="ECO:0007669"/>
    <property type="project" value="UniProtKB-KW"/>
</dbReference>
<feature type="region of interest" description="Disordered" evidence="7">
    <location>
        <begin position="319"/>
        <end position="344"/>
    </location>
</feature>
<keyword evidence="3" id="KW-0808">Transferase</keyword>
<dbReference type="PANTHER" id="PTHR44167">
    <property type="entry name" value="OVARIAN-SPECIFIC SERINE/THREONINE-PROTEIN KINASE LOK-RELATED"/>
    <property type="match status" value="1"/>
</dbReference>
<evidence type="ECO:0000256" key="3">
    <source>
        <dbReference type="ARBA" id="ARBA00022679"/>
    </source>
</evidence>
<keyword evidence="5" id="KW-0418">Kinase</keyword>
<keyword evidence="6" id="KW-0067">ATP-binding</keyword>
<feature type="compositionally biased region" description="Polar residues" evidence="7">
    <location>
        <begin position="774"/>
        <end position="786"/>
    </location>
</feature>
<evidence type="ECO:0000256" key="4">
    <source>
        <dbReference type="ARBA" id="ARBA00022741"/>
    </source>
</evidence>
<dbReference type="GO" id="GO:0005634">
    <property type="term" value="C:nucleus"/>
    <property type="evidence" value="ECO:0007669"/>
    <property type="project" value="TreeGrafter"/>
</dbReference>
<evidence type="ECO:0000259" key="8">
    <source>
        <dbReference type="PROSITE" id="PS50011"/>
    </source>
</evidence>
<dbReference type="PANTHER" id="PTHR44167:SF23">
    <property type="entry name" value="CDC7 KINASE, ISOFORM A-RELATED"/>
    <property type="match status" value="1"/>
</dbReference>
<feature type="region of interest" description="Disordered" evidence="7">
    <location>
        <begin position="811"/>
        <end position="832"/>
    </location>
</feature>
<evidence type="ECO:0000256" key="2">
    <source>
        <dbReference type="ARBA" id="ARBA00022527"/>
    </source>
</evidence>
<accession>A0A6V7PWC5</accession>
<dbReference type="PROSITE" id="PS50011">
    <property type="entry name" value="PROTEIN_KINASE_DOM"/>
    <property type="match status" value="1"/>
</dbReference>
<organism evidence="9">
    <name type="scientific">Ananas comosus var. bracteatus</name>
    <name type="common">red pineapple</name>
    <dbReference type="NCBI Taxonomy" id="296719"/>
    <lineage>
        <taxon>Eukaryota</taxon>
        <taxon>Viridiplantae</taxon>
        <taxon>Streptophyta</taxon>
        <taxon>Embryophyta</taxon>
        <taxon>Tracheophyta</taxon>
        <taxon>Spermatophyta</taxon>
        <taxon>Magnoliopsida</taxon>
        <taxon>Liliopsida</taxon>
        <taxon>Poales</taxon>
        <taxon>Bromeliaceae</taxon>
        <taxon>Bromelioideae</taxon>
        <taxon>Ananas</taxon>
    </lineage>
</organism>
<dbReference type="SMART" id="SM00220">
    <property type="entry name" value="S_TKc"/>
    <property type="match status" value="1"/>
</dbReference>
<reference evidence="9" key="1">
    <citation type="submission" date="2020-07" db="EMBL/GenBank/DDBJ databases">
        <authorList>
            <person name="Lin J."/>
        </authorList>
    </citation>
    <scope>NUCLEOTIDE SEQUENCE</scope>
</reference>
<dbReference type="InterPro" id="IPR011009">
    <property type="entry name" value="Kinase-like_dom_sf"/>
</dbReference>
<feature type="region of interest" description="Disordered" evidence="7">
    <location>
        <begin position="31"/>
        <end position="50"/>
    </location>
</feature>
<sequence>MMSGVQPLAACISFSFLDCYLHARGGPRSGTLDRHGSSLSASRSPPPSPIPAPIERAWHLLTVLVRLRRPAPPAELAARCALLPSTSPELVEWLCRIPGSPLSLTDDRFVTVSETGFAVFGKFLSSMAALFVPRVAVRVSEQKRRLGDVSLTYVRKRKTRPVEDDVTLVPRAKRRFLMSSDGGMPFVLKRVRCVLGFCCAFSVDCISDAEVEELKEDQGVRKRLFPVNRSEVHIHVPDHLQSDLRSVTASSVRYPLSFSSQKSSSPQTFCSSNVFFLSPLFISPIWPRDNVSSRLCQDKMAIAMRNKLLDFQHWNEISPLDDESTTNTQDPPALKKSRATEPEAVSSFQDCEEKDYLFFKENLSKGSQLMPITNTATCVHMSILGGRKKKNTLTRDDDTPINCNTRTLENAENLSKVFCQTEGDPLTVGVFREAQNMQQNFWTDQTSSMLKLSAVQQSTKANVTCKEKRMLTLKAKGTDGAGLYVKLSDMKQGSDNQGDFCWKIQDKRIDKYLMKQKMKRSSIHIMSPKKVKGDSCVEAPKSNVEPKLLPNFESFIIEEEEGSGGYGTVYKARRKTDGKIFAVKYPHANAHSHHVKNEMKMLERFGNFVIKFEGSFSSGDAECFVLEHVEHDRPEVTVLKKEINVYELQWYGYCMFRALASLHKQGYLIDFNLANVSDNATSDLHQKIFRTNKPETTSYARIDAASLSTSKSPSTNQGRRTLTNAVLSNVNKEAANDYKKHLTTKKRTNWSLFDSQPTGESKNKYGSQAAEGSGATSAKDLTSTKTPTDRLKQPIPCKGRKELINFLHEAMQSPNNKASTTPASQRKRVAAPPGKVDKRLFVLTPMPLHSGGNAVAGAGMFKSKGNGKHRREGPCVGTKGFRAPEVLFKSLHQGCKVDIWSAGVTLLYLIIGRTPFGGDPEQNIKEIAKLRGSEDLWEIAKLHNCESSYPSELLDVRYLRSLDLREWCMSNTRRLDFIEMAPDSLFDLVNKCLTVNPRRRITAEEALMHDFFVPCHERLRKQRILRKAVVSDPGSLTQ</sequence>
<feature type="compositionally biased region" description="Polar residues" evidence="7">
    <location>
        <begin position="812"/>
        <end position="824"/>
    </location>
</feature>
<dbReference type="GO" id="GO:0044773">
    <property type="term" value="P:mitotic DNA damage checkpoint signaling"/>
    <property type="evidence" value="ECO:0007669"/>
    <property type="project" value="TreeGrafter"/>
</dbReference>
<gene>
    <name evidence="9" type="ORF">CB5_LOCUS18272</name>
</gene>
<evidence type="ECO:0000256" key="5">
    <source>
        <dbReference type="ARBA" id="ARBA00022777"/>
    </source>
</evidence>
<keyword evidence="2" id="KW-0723">Serine/threonine-protein kinase</keyword>
<dbReference type="EMBL" id="LR862153">
    <property type="protein sequence ID" value="CAD1835061.1"/>
    <property type="molecule type" value="Genomic_DNA"/>
</dbReference>
<protein>
    <recommendedName>
        <fullName evidence="1">non-specific serine/threonine protein kinase</fullName>
        <ecNumber evidence="1">2.7.11.1</ecNumber>
    </recommendedName>
</protein>
<feature type="domain" description="Protein kinase" evidence="8">
    <location>
        <begin position="555"/>
        <end position="1012"/>
    </location>
</feature>
<keyword evidence="4" id="KW-0547">Nucleotide-binding</keyword>
<dbReference type="EC" id="2.7.11.1" evidence="1"/>
<evidence type="ECO:0000256" key="7">
    <source>
        <dbReference type="SAM" id="MobiDB-lite"/>
    </source>
</evidence>
<name>A0A6V7PWC5_ANACO</name>
<dbReference type="Gene3D" id="1.10.510.10">
    <property type="entry name" value="Transferase(Phosphotransferase) domain 1"/>
    <property type="match status" value="2"/>
</dbReference>
<dbReference type="SUPFAM" id="SSF56112">
    <property type="entry name" value="Protein kinase-like (PK-like)"/>
    <property type="match status" value="1"/>
</dbReference>
<feature type="region of interest" description="Disordered" evidence="7">
    <location>
        <begin position="749"/>
        <end position="797"/>
    </location>
</feature>
<dbReference type="FunFam" id="1.10.510.10:FF:001725">
    <property type="entry name" value="Kinase like protein"/>
    <property type="match status" value="1"/>
</dbReference>
<evidence type="ECO:0000313" key="9">
    <source>
        <dbReference type="EMBL" id="CAD1835061.1"/>
    </source>
</evidence>
<evidence type="ECO:0000256" key="1">
    <source>
        <dbReference type="ARBA" id="ARBA00012513"/>
    </source>
</evidence>
<proteinExistence type="predicted"/>